<accession>A0AAD4SE53</accession>
<evidence type="ECO:0000313" key="1">
    <source>
        <dbReference type="EMBL" id="KAI3903233.1"/>
    </source>
</evidence>
<gene>
    <name evidence="1" type="ORF">MKW98_031887</name>
</gene>
<dbReference type="Proteomes" id="UP001202328">
    <property type="component" value="Unassembled WGS sequence"/>
</dbReference>
<proteinExistence type="predicted"/>
<dbReference type="AlphaFoldDB" id="A0AAD4SE53"/>
<protein>
    <recommendedName>
        <fullName evidence="3">Cathepsin propeptide inhibitor domain-containing protein</fullName>
    </recommendedName>
</protein>
<keyword evidence="2" id="KW-1185">Reference proteome</keyword>
<comment type="caution">
    <text evidence="1">The sequence shown here is derived from an EMBL/GenBank/DDBJ whole genome shotgun (WGS) entry which is preliminary data.</text>
</comment>
<evidence type="ECO:0000313" key="2">
    <source>
        <dbReference type="Proteomes" id="UP001202328"/>
    </source>
</evidence>
<dbReference type="EMBL" id="JAJJMB010011222">
    <property type="protein sequence ID" value="KAI3903233.1"/>
    <property type="molecule type" value="Genomic_DNA"/>
</dbReference>
<dbReference type="Gene3D" id="1.10.287.2250">
    <property type="match status" value="1"/>
</dbReference>
<sequence length="120" mass="14594">MYKMKGFVSALASTSSIVNRSVINQTKMTGGFVVKAEDMESEENMMSLYERWMEYQEIYRHDEEKHRRFPVFQERVKRFRSANCFEDSFKYELKKRLIKHWDCRLKRHQLSLENEVILDV</sequence>
<organism evidence="1 2">
    <name type="scientific">Papaver atlanticum</name>
    <dbReference type="NCBI Taxonomy" id="357466"/>
    <lineage>
        <taxon>Eukaryota</taxon>
        <taxon>Viridiplantae</taxon>
        <taxon>Streptophyta</taxon>
        <taxon>Embryophyta</taxon>
        <taxon>Tracheophyta</taxon>
        <taxon>Spermatophyta</taxon>
        <taxon>Magnoliopsida</taxon>
        <taxon>Ranunculales</taxon>
        <taxon>Papaveraceae</taxon>
        <taxon>Papaveroideae</taxon>
        <taxon>Papaver</taxon>
    </lineage>
</organism>
<name>A0AAD4SE53_9MAGN</name>
<reference evidence="1" key="1">
    <citation type="submission" date="2022-04" db="EMBL/GenBank/DDBJ databases">
        <title>A functionally conserved STORR gene fusion in Papaver species that diverged 16.8 million years ago.</title>
        <authorList>
            <person name="Catania T."/>
        </authorList>
    </citation>
    <scope>NUCLEOTIDE SEQUENCE</scope>
    <source>
        <strain evidence="1">S-188037</strain>
    </source>
</reference>
<evidence type="ECO:0008006" key="3">
    <source>
        <dbReference type="Google" id="ProtNLM"/>
    </source>
</evidence>